<keyword evidence="6" id="KW-1185">Reference proteome</keyword>
<keyword evidence="5" id="KW-0808">Transferase</keyword>
<dbReference type="InterPro" id="IPR035965">
    <property type="entry name" value="PAS-like_dom_sf"/>
</dbReference>
<evidence type="ECO:0000259" key="3">
    <source>
        <dbReference type="PROSITE" id="PS50113"/>
    </source>
</evidence>
<accession>A0ABV1N0I1</accession>
<dbReference type="InterPro" id="IPR043128">
    <property type="entry name" value="Rev_trsase/Diguanyl_cyclase"/>
</dbReference>
<dbReference type="RefSeq" id="WP_349756746.1">
    <property type="nucleotide sequence ID" value="NZ_JBEGCI010000001.1"/>
</dbReference>
<comment type="caution">
    <text evidence="5">The sequence shown here is derived from an EMBL/GenBank/DDBJ whole genome shotgun (WGS) entry which is preliminary data.</text>
</comment>
<dbReference type="NCBIfam" id="TIGR00254">
    <property type="entry name" value="GGDEF"/>
    <property type="match status" value="1"/>
</dbReference>
<feature type="domain" description="PAC" evidence="3">
    <location>
        <begin position="453"/>
        <end position="504"/>
    </location>
</feature>
<dbReference type="InterPro" id="IPR013656">
    <property type="entry name" value="PAS_4"/>
</dbReference>
<feature type="transmembrane region" description="Helical" evidence="1">
    <location>
        <begin position="33"/>
        <end position="53"/>
    </location>
</feature>
<dbReference type="InterPro" id="IPR000700">
    <property type="entry name" value="PAS-assoc_C"/>
</dbReference>
<dbReference type="PANTHER" id="PTHR44757:SF2">
    <property type="entry name" value="BIOFILM ARCHITECTURE MAINTENANCE PROTEIN MBAA"/>
    <property type="match status" value="1"/>
</dbReference>
<dbReference type="PROSITE" id="PS50113">
    <property type="entry name" value="PAC"/>
    <property type="match status" value="1"/>
</dbReference>
<dbReference type="Gene3D" id="3.30.70.270">
    <property type="match status" value="1"/>
</dbReference>
<dbReference type="EC" id="2.7.7.65" evidence="5"/>
<dbReference type="InterPro" id="IPR052155">
    <property type="entry name" value="Biofilm_reg_signaling"/>
</dbReference>
<name>A0ABV1N0I1_9GAMM</name>
<dbReference type="Proteomes" id="UP001472978">
    <property type="component" value="Unassembled WGS sequence"/>
</dbReference>
<evidence type="ECO:0000259" key="4">
    <source>
        <dbReference type="PROSITE" id="PS50887"/>
    </source>
</evidence>
<dbReference type="SMART" id="SM00086">
    <property type="entry name" value="PAC"/>
    <property type="match status" value="1"/>
</dbReference>
<gene>
    <name evidence="5" type="ORF">ABE957_00855</name>
</gene>
<feature type="domain" description="PAS" evidence="2">
    <location>
        <begin position="381"/>
        <end position="451"/>
    </location>
</feature>
<keyword evidence="1" id="KW-1133">Transmembrane helix</keyword>
<dbReference type="CDD" id="cd12914">
    <property type="entry name" value="PDC1_DGC_like"/>
    <property type="match status" value="1"/>
</dbReference>
<dbReference type="PROSITE" id="PS50112">
    <property type="entry name" value="PAS"/>
    <property type="match status" value="1"/>
</dbReference>
<proteinExistence type="predicted"/>
<evidence type="ECO:0000256" key="1">
    <source>
        <dbReference type="SAM" id="Phobius"/>
    </source>
</evidence>
<keyword evidence="1" id="KW-0812">Transmembrane</keyword>
<dbReference type="InterPro" id="IPR000160">
    <property type="entry name" value="GGDEF_dom"/>
</dbReference>
<organism evidence="5 6">
    <name type="scientific">Halomonas pelophila</name>
    <dbReference type="NCBI Taxonomy" id="3151122"/>
    <lineage>
        <taxon>Bacteria</taxon>
        <taxon>Pseudomonadati</taxon>
        <taxon>Pseudomonadota</taxon>
        <taxon>Gammaproteobacteria</taxon>
        <taxon>Oceanospirillales</taxon>
        <taxon>Halomonadaceae</taxon>
        <taxon>Halomonas</taxon>
    </lineage>
</organism>
<dbReference type="SUPFAM" id="SSF55785">
    <property type="entry name" value="PYP-like sensor domain (PAS domain)"/>
    <property type="match status" value="1"/>
</dbReference>
<dbReference type="Pfam" id="PF08448">
    <property type="entry name" value="PAS_4"/>
    <property type="match status" value="1"/>
</dbReference>
<dbReference type="PROSITE" id="PS50887">
    <property type="entry name" value="GGDEF"/>
    <property type="match status" value="1"/>
</dbReference>
<evidence type="ECO:0000259" key="2">
    <source>
        <dbReference type="PROSITE" id="PS50112"/>
    </source>
</evidence>
<dbReference type="GO" id="GO:0052621">
    <property type="term" value="F:diguanylate cyclase activity"/>
    <property type="evidence" value="ECO:0007669"/>
    <property type="project" value="UniProtKB-EC"/>
</dbReference>
<dbReference type="InterPro" id="IPR029787">
    <property type="entry name" value="Nucleotide_cyclase"/>
</dbReference>
<dbReference type="CDD" id="cd01949">
    <property type="entry name" value="GGDEF"/>
    <property type="match status" value="1"/>
</dbReference>
<dbReference type="SMART" id="SM00091">
    <property type="entry name" value="PAS"/>
    <property type="match status" value="1"/>
</dbReference>
<keyword evidence="5" id="KW-0548">Nucleotidyltransferase</keyword>
<dbReference type="NCBIfam" id="TIGR00229">
    <property type="entry name" value="sensory_box"/>
    <property type="match status" value="1"/>
</dbReference>
<dbReference type="SMART" id="SM00267">
    <property type="entry name" value="GGDEF"/>
    <property type="match status" value="1"/>
</dbReference>
<dbReference type="InterPro" id="IPR001610">
    <property type="entry name" value="PAC"/>
</dbReference>
<dbReference type="CDD" id="cd18774">
    <property type="entry name" value="PDC2_HK_sensor"/>
    <property type="match status" value="1"/>
</dbReference>
<dbReference type="Gene3D" id="3.30.450.20">
    <property type="entry name" value="PAS domain"/>
    <property type="match status" value="2"/>
</dbReference>
<keyword evidence="1" id="KW-0472">Membrane</keyword>
<dbReference type="InterPro" id="IPR000014">
    <property type="entry name" value="PAS"/>
</dbReference>
<sequence length="667" mass="74887">MKTTATRVVANLTIVEPLTAALRRHLLSLRGRLLLGVAAVWGLLCVMLLAFGWQSGSLLVEESNRVHLRYEAELVRNAITQKIEQRLEALERLAKQFPRATSGALAEGGHDEMLTLFEGLALVDAENVVVDNWPTIAGRNGLDISHRAYARFMRHVQRPHVSDPFIGIVSGKPMVMMLVPRRDAQGRYAGFLGGLVEIERSELFEDFKRLRLGDDGHVVVATASGRLLYHPGQRDDLPGSVDALNDPGLDLALLGWEGETLGETGQEREALKAYRQIWPADWVVGIYLPMEQAYAPLASVMQRITQRAWWALGLLLPLMGALIWLTLRPLTRLAQQIKELSLGRRRELVIPTRMTELRRVVDVFNELEQQRLQSLGDLEQREAFLRGILDASPQGMFVTDTRGRLTFVNEALKALLNIAPPIRLAAWARRIHDEDRTPMVEAWRASLLEHQDVVRQFRYIDEHGETLWLDVHTNAIHVDGEFIGLVGAVRDITQRQHEDALRRWEAEHDPLTGLLNRRGFERRLEEAFAAWEKADTPSALMLFDLDHFKPINDEGGHALGDSMLRQVADAMGAVTRSSDHAARQGGDEFAMLLPGCEWPRAMRIAEALRARIEANGLEQHGRTWRVTVSIGVSTFQHGDQAVEDALRRADAASYRAKSQGRNAVISA</sequence>
<dbReference type="SUPFAM" id="SSF55073">
    <property type="entry name" value="Nucleotide cyclase"/>
    <property type="match status" value="1"/>
</dbReference>
<dbReference type="EMBL" id="JBEGCI010000001">
    <property type="protein sequence ID" value="MEQ6887225.1"/>
    <property type="molecule type" value="Genomic_DNA"/>
</dbReference>
<protein>
    <submittedName>
        <fullName evidence="5">Diguanylate cyclase</fullName>
        <ecNumber evidence="5">2.7.7.65</ecNumber>
    </submittedName>
</protein>
<feature type="domain" description="GGDEF" evidence="4">
    <location>
        <begin position="536"/>
        <end position="667"/>
    </location>
</feature>
<evidence type="ECO:0000313" key="6">
    <source>
        <dbReference type="Proteomes" id="UP001472978"/>
    </source>
</evidence>
<reference evidence="5 6" key="1">
    <citation type="submission" date="2024-05" db="EMBL/GenBank/DDBJ databases">
        <title>Halomonas sp. CS7 16S ribosomal RNA gene Genome sequencing and assembly.</title>
        <authorList>
            <person name="Yook S."/>
        </authorList>
    </citation>
    <scope>NUCLEOTIDE SEQUENCE [LARGE SCALE GENOMIC DNA]</scope>
    <source>
        <strain evidence="5 6">CS7</strain>
    </source>
</reference>
<dbReference type="CDD" id="cd00130">
    <property type="entry name" value="PAS"/>
    <property type="match status" value="1"/>
</dbReference>
<dbReference type="PANTHER" id="PTHR44757">
    <property type="entry name" value="DIGUANYLATE CYCLASE DGCP"/>
    <property type="match status" value="1"/>
</dbReference>
<dbReference type="Pfam" id="PF00990">
    <property type="entry name" value="GGDEF"/>
    <property type="match status" value="1"/>
</dbReference>
<evidence type="ECO:0000313" key="5">
    <source>
        <dbReference type="EMBL" id="MEQ6887225.1"/>
    </source>
</evidence>